<reference evidence="1 2" key="1">
    <citation type="submission" date="2015-03" db="EMBL/GenBank/DDBJ databases">
        <title>Genome sequence of Pseudoalteromonas aurantia.</title>
        <authorList>
            <person name="Xie B.-B."/>
            <person name="Rong J.-C."/>
            <person name="Qin Q.-L."/>
            <person name="Zhang Y.-Z."/>
        </authorList>
    </citation>
    <scope>NUCLEOTIDE SEQUENCE [LARGE SCALE GENOMIC DNA]</scope>
    <source>
        <strain evidence="1 2">208</strain>
    </source>
</reference>
<protein>
    <recommendedName>
        <fullName evidence="3">Capsid protein</fullName>
    </recommendedName>
</protein>
<sequence>MPSISMRNFMTLVEGAHGSFRQSASSLNNIIILLGGNAQNSPDIRNINNRTAMNIEAQIHILPVDKLQRYRLALMYIGTLLNIDSYARPTNYTMRFSGFELQWWQFRHQTHGMTRIDNARYMFKHQFSFASTNGDDNTFNHCLTREHIWYPTARAYDPPFNQLLSRVQQSFVQPPNGSQGTVIRDDHSTFNPDYIVRRPLMMGRTIEVRQRYQYLQPGRQWTDIPGASYLIKKGVRWGAGGDPCYFFSKENYAPENTQPFHFEVEIAIGNEPAATFNRMPSRGSCTHNSMSRQREIRVIADGS</sequence>
<dbReference type="EMBL" id="AQGV01000012">
    <property type="protein sequence ID" value="MBE0368425.1"/>
    <property type="molecule type" value="Genomic_DNA"/>
</dbReference>
<accession>A0ABR9EBT2</accession>
<name>A0ABR9EBT2_9GAMM</name>
<gene>
    <name evidence="1" type="ORF">PAUR_a2021</name>
</gene>
<comment type="caution">
    <text evidence="1">The sequence shown here is derived from an EMBL/GenBank/DDBJ whole genome shotgun (WGS) entry which is preliminary data.</text>
</comment>
<proteinExistence type="predicted"/>
<evidence type="ECO:0008006" key="3">
    <source>
        <dbReference type="Google" id="ProtNLM"/>
    </source>
</evidence>
<evidence type="ECO:0000313" key="1">
    <source>
        <dbReference type="EMBL" id="MBE0368425.1"/>
    </source>
</evidence>
<dbReference type="Proteomes" id="UP000615755">
    <property type="component" value="Unassembled WGS sequence"/>
</dbReference>
<evidence type="ECO:0000313" key="2">
    <source>
        <dbReference type="Proteomes" id="UP000615755"/>
    </source>
</evidence>
<keyword evidence="2" id="KW-1185">Reference proteome</keyword>
<organism evidence="1 2">
    <name type="scientific">Pseudoalteromonas aurantia 208</name>
    <dbReference type="NCBI Taxonomy" id="1314867"/>
    <lineage>
        <taxon>Bacteria</taxon>
        <taxon>Pseudomonadati</taxon>
        <taxon>Pseudomonadota</taxon>
        <taxon>Gammaproteobacteria</taxon>
        <taxon>Alteromonadales</taxon>
        <taxon>Pseudoalteromonadaceae</taxon>
        <taxon>Pseudoalteromonas</taxon>
    </lineage>
</organism>